<evidence type="ECO:0000313" key="3">
    <source>
        <dbReference type="Proteomes" id="UP000680866"/>
    </source>
</evidence>
<reference evidence="2" key="1">
    <citation type="submission" date="2020-08" db="EMBL/GenBank/DDBJ databases">
        <title>Whole genome shotgun sequence of Polymorphospora rubra NBRC 101157.</title>
        <authorList>
            <person name="Komaki H."/>
            <person name="Tamura T."/>
        </authorList>
    </citation>
    <scope>NUCLEOTIDE SEQUENCE</scope>
    <source>
        <strain evidence="2">NBRC 101157</strain>
    </source>
</reference>
<proteinExistence type="predicted"/>
<organism evidence="2 3">
    <name type="scientific">Polymorphospora rubra</name>
    <dbReference type="NCBI Taxonomy" id="338584"/>
    <lineage>
        <taxon>Bacteria</taxon>
        <taxon>Bacillati</taxon>
        <taxon>Actinomycetota</taxon>
        <taxon>Actinomycetes</taxon>
        <taxon>Micromonosporales</taxon>
        <taxon>Micromonosporaceae</taxon>
        <taxon>Polymorphospora</taxon>
    </lineage>
</organism>
<keyword evidence="3" id="KW-1185">Reference proteome</keyword>
<evidence type="ECO:0000256" key="1">
    <source>
        <dbReference type="SAM" id="MobiDB-lite"/>
    </source>
</evidence>
<dbReference type="KEGG" id="pry:Prubr_06580"/>
<accession>A0A810MQY6</accession>
<evidence type="ECO:0000313" key="2">
    <source>
        <dbReference type="EMBL" id="BCJ63637.1"/>
    </source>
</evidence>
<feature type="compositionally biased region" description="Polar residues" evidence="1">
    <location>
        <begin position="48"/>
        <end position="58"/>
    </location>
</feature>
<gene>
    <name evidence="2" type="ORF">Prubr_06580</name>
</gene>
<feature type="region of interest" description="Disordered" evidence="1">
    <location>
        <begin position="108"/>
        <end position="131"/>
    </location>
</feature>
<feature type="region of interest" description="Disordered" evidence="1">
    <location>
        <begin position="48"/>
        <end position="67"/>
    </location>
</feature>
<sequence length="131" mass="14579">MRIEPLLLLDVEADRLATKIRKEGDQLIRVVDGLDGYHADGREGYACISQSTDSSRSQVEGLPSRSVDAQQVTRLRSVDRNTDAKPVLVEEVDPPLLDQGGIRLDAVDDTAGHSQHFKRLQQPPHMLDRRG</sequence>
<name>A0A810MQY6_9ACTN</name>
<dbReference type="AlphaFoldDB" id="A0A810MQY6"/>
<dbReference type="Proteomes" id="UP000680866">
    <property type="component" value="Chromosome"/>
</dbReference>
<dbReference type="EMBL" id="AP023359">
    <property type="protein sequence ID" value="BCJ63637.1"/>
    <property type="molecule type" value="Genomic_DNA"/>
</dbReference>
<protein>
    <submittedName>
        <fullName evidence="2">Uncharacterized protein</fullName>
    </submittedName>
</protein>